<protein>
    <submittedName>
        <fullName evidence="2">Uncharacterized protein</fullName>
    </submittedName>
</protein>
<dbReference type="Proteomes" id="UP000784294">
    <property type="component" value="Unassembled WGS sequence"/>
</dbReference>
<keyword evidence="3" id="KW-1185">Reference proteome</keyword>
<evidence type="ECO:0000256" key="1">
    <source>
        <dbReference type="SAM" id="MobiDB-lite"/>
    </source>
</evidence>
<dbReference type="AlphaFoldDB" id="A0A3S5CPT4"/>
<proteinExistence type="predicted"/>
<reference evidence="2" key="1">
    <citation type="submission" date="2018-11" db="EMBL/GenBank/DDBJ databases">
        <authorList>
            <consortium name="Pathogen Informatics"/>
        </authorList>
    </citation>
    <scope>NUCLEOTIDE SEQUENCE</scope>
</reference>
<evidence type="ECO:0000313" key="2">
    <source>
        <dbReference type="EMBL" id="VEL38309.1"/>
    </source>
</evidence>
<dbReference type="EMBL" id="CAAALY010257519">
    <property type="protein sequence ID" value="VEL38309.1"/>
    <property type="molecule type" value="Genomic_DNA"/>
</dbReference>
<sequence length="230" mass="24598">MGLRIEAAQVRVPRTGLARGVRGGGFHLTANKRTTFAGKSSIARLTCLIIFLAENPQQIKLAPKKKKQNSPKLSAVLRYWRLAICSSVSFIARRVVISTANGPWLCPATRPAQPARQTASSQAGIGRRPVEKNGKMPPQEAGRGGMADAVTSNTTFQVTPSRGSGEWGWEERRSGAAASSELSGSSNAELPDTAPSPDRRKNRWQCDRQSAPTLTATPTPLLEASGVLLA</sequence>
<organism evidence="2 3">
    <name type="scientific">Protopolystoma xenopodis</name>
    <dbReference type="NCBI Taxonomy" id="117903"/>
    <lineage>
        <taxon>Eukaryota</taxon>
        <taxon>Metazoa</taxon>
        <taxon>Spiralia</taxon>
        <taxon>Lophotrochozoa</taxon>
        <taxon>Platyhelminthes</taxon>
        <taxon>Monogenea</taxon>
        <taxon>Polyopisthocotylea</taxon>
        <taxon>Polystomatidea</taxon>
        <taxon>Polystomatidae</taxon>
        <taxon>Protopolystoma</taxon>
    </lineage>
</organism>
<gene>
    <name evidence="2" type="ORF">PXEA_LOCUS31749</name>
</gene>
<evidence type="ECO:0000313" key="3">
    <source>
        <dbReference type="Proteomes" id="UP000784294"/>
    </source>
</evidence>
<name>A0A3S5CPT4_9PLAT</name>
<feature type="compositionally biased region" description="Polar residues" evidence="1">
    <location>
        <begin position="150"/>
        <end position="162"/>
    </location>
</feature>
<feature type="region of interest" description="Disordered" evidence="1">
    <location>
        <begin position="106"/>
        <end position="218"/>
    </location>
</feature>
<comment type="caution">
    <text evidence="2">The sequence shown here is derived from an EMBL/GenBank/DDBJ whole genome shotgun (WGS) entry which is preliminary data.</text>
</comment>
<feature type="compositionally biased region" description="Low complexity" evidence="1">
    <location>
        <begin position="175"/>
        <end position="190"/>
    </location>
</feature>
<accession>A0A3S5CPT4</accession>